<dbReference type="KEGG" id="rmar:GBA65_00335"/>
<keyword evidence="2" id="KW-0479">Metal-binding</keyword>
<dbReference type="Proteomes" id="UP000502706">
    <property type="component" value="Chromosome"/>
</dbReference>
<evidence type="ECO:0000256" key="4">
    <source>
        <dbReference type="ARBA" id="ARBA00023239"/>
    </source>
</evidence>
<feature type="domain" description="CENP-V/GFA" evidence="5">
    <location>
        <begin position="91"/>
        <end position="191"/>
    </location>
</feature>
<dbReference type="Pfam" id="PF04828">
    <property type="entry name" value="GFA"/>
    <property type="match status" value="1"/>
</dbReference>
<dbReference type="PANTHER" id="PTHR33337:SF40">
    <property type="entry name" value="CENP-V_GFA DOMAIN-CONTAINING PROTEIN-RELATED"/>
    <property type="match status" value="1"/>
</dbReference>
<proteinExistence type="inferred from homology"/>
<keyword evidence="3" id="KW-0862">Zinc</keyword>
<protein>
    <recommendedName>
        <fullName evidence="5">CENP-V/GFA domain-containing protein</fullName>
    </recommendedName>
</protein>
<reference evidence="6 7" key="1">
    <citation type="submission" date="2019-10" db="EMBL/GenBank/DDBJ databases">
        <title>Rubrobacter sp nov SCSIO 52915 isolated from a deep-sea sediment in the South China Sea.</title>
        <authorList>
            <person name="Chen R.W."/>
        </authorList>
    </citation>
    <scope>NUCLEOTIDE SEQUENCE [LARGE SCALE GENOMIC DNA]</scope>
    <source>
        <strain evidence="6 7">SCSIO 52915</strain>
    </source>
</reference>
<dbReference type="SUPFAM" id="SSF51316">
    <property type="entry name" value="Mss4-like"/>
    <property type="match status" value="1"/>
</dbReference>
<keyword evidence="7" id="KW-1185">Reference proteome</keyword>
<accession>A0A6G8PS63</accession>
<evidence type="ECO:0000256" key="3">
    <source>
        <dbReference type="ARBA" id="ARBA00022833"/>
    </source>
</evidence>
<comment type="similarity">
    <text evidence="1">Belongs to the Gfa family.</text>
</comment>
<name>A0A6G8PS63_9ACTN</name>
<dbReference type="EMBL" id="CP045121">
    <property type="protein sequence ID" value="QIN77214.1"/>
    <property type="molecule type" value="Genomic_DNA"/>
</dbReference>
<dbReference type="PANTHER" id="PTHR33337">
    <property type="entry name" value="GFA DOMAIN-CONTAINING PROTEIN"/>
    <property type="match status" value="1"/>
</dbReference>
<dbReference type="PROSITE" id="PS51891">
    <property type="entry name" value="CENP_V_GFA"/>
    <property type="match status" value="1"/>
</dbReference>
<dbReference type="GO" id="GO:0016846">
    <property type="term" value="F:carbon-sulfur lyase activity"/>
    <property type="evidence" value="ECO:0007669"/>
    <property type="project" value="InterPro"/>
</dbReference>
<evidence type="ECO:0000313" key="6">
    <source>
        <dbReference type="EMBL" id="QIN77214.1"/>
    </source>
</evidence>
<evidence type="ECO:0000256" key="2">
    <source>
        <dbReference type="ARBA" id="ARBA00022723"/>
    </source>
</evidence>
<sequence>MPLVAQAAYRRPGMKGQRLRSSRSLRRSSGVGAAAGYAMLRRCRTFSGLEYDPVGTGRGSRRGWSNPRGAGEKRAKGCVVVEDAGGLERVAEGGCQCGAVRLRAAGRPSTVVYCYCVDCRRATGAPVSLFAGYRTGQVEVEREKLKAYASSPEVVRSFCAECGTPVSYEDERLQGEIYVHVGVFEDLKPFEPEAHNWFSQKPGWLAVQDDLPRFEESSVPR</sequence>
<dbReference type="Gene3D" id="3.90.1590.10">
    <property type="entry name" value="glutathione-dependent formaldehyde- activating enzyme (gfa)"/>
    <property type="match status" value="1"/>
</dbReference>
<evidence type="ECO:0000313" key="7">
    <source>
        <dbReference type="Proteomes" id="UP000502706"/>
    </source>
</evidence>
<keyword evidence="4" id="KW-0456">Lyase</keyword>
<organism evidence="6 7">
    <name type="scientific">Rubrobacter marinus</name>
    <dbReference type="NCBI Taxonomy" id="2653852"/>
    <lineage>
        <taxon>Bacteria</taxon>
        <taxon>Bacillati</taxon>
        <taxon>Actinomycetota</taxon>
        <taxon>Rubrobacteria</taxon>
        <taxon>Rubrobacterales</taxon>
        <taxon>Rubrobacteraceae</taxon>
        <taxon>Rubrobacter</taxon>
    </lineage>
</organism>
<evidence type="ECO:0000259" key="5">
    <source>
        <dbReference type="PROSITE" id="PS51891"/>
    </source>
</evidence>
<evidence type="ECO:0000256" key="1">
    <source>
        <dbReference type="ARBA" id="ARBA00005495"/>
    </source>
</evidence>
<dbReference type="InterPro" id="IPR006913">
    <property type="entry name" value="CENP-V/GFA"/>
</dbReference>
<dbReference type="GO" id="GO:0046872">
    <property type="term" value="F:metal ion binding"/>
    <property type="evidence" value="ECO:0007669"/>
    <property type="project" value="UniProtKB-KW"/>
</dbReference>
<dbReference type="AlphaFoldDB" id="A0A6G8PS63"/>
<dbReference type="InterPro" id="IPR011057">
    <property type="entry name" value="Mss4-like_sf"/>
</dbReference>
<gene>
    <name evidence="6" type="ORF">GBA65_00335</name>
</gene>